<evidence type="ECO:0000259" key="1">
    <source>
        <dbReference type="Pfam" id="PF13380"/>
    </source>
</evidence>
<feature type="domain" description="CoA-binding" evidence="1">
    <location>
        <begin position="5"/>
        <end position="77"/>
    </location>
</feature>
<dbReference type="AlphaFoldDB" id="A0A934V5H7"/>
<dbReference type="PANTHER" id="PTHR42793:SF4">
    <property type="entry name" value="BLL6376 PROTEIN"/>
    <property type="match status" value="1"/>
</dbReference>
<dbReference type="InterPro" id="IPR036291">
    <property type="entry name" value="NAD(P)-bd_dom_sf"/>
</dbReference>
<feature type="non-terminal residue" evidence="2">
    <location>
        <position position="103"/>
    </location>
</feature>
<sequence>LTALPEVPDHVFVLTNAEPEIDTVRESAALGVPQATILASRCGEEGAEGLVRQERLRAAAREGGVRLFGPSSLGVVNPRTHRLLTANAAFDAELLQGELFVAS</sequence>
<name>A0A934V5H7_9PSEU</name>
<organism evidence="2 3">
    <name type="scientific">Prauserella cavernicola</name>
    <dbReference type="NCBI Taxonomy" id="2800127"/>
    <lineage>
        <taxon>Bacteria</taxon>
        <taxon>Bacillati</taxon>
        <taxon>Actinomycetota</taxon>
        <taxon>Actinomycetes</taxon>
        <taxon>Pseudonocardiales</taxon>
        <taxon>Pseudonocardiaceae</taxon>
        <taxon>Prauserella</taxon>
    </lineage>
</organism>
<gene>
    <name evidence="2" type="ORF">JHE00_34650</name>
</gene>
<dbReference type="InterPro" id="IPR003781">
    <property type="entry name" value="CoA-bd"/>
</dbReference>
<accession>A0A934V5H7</accession>
<evidence type="ECO:0000313" key="3">
    <source>
        <dbReference type="Proteomes" id="UP000635245"/>
    </source>
</evidence>
<dbReference type="RefSeq" id="WP_200326426.1">
    <property type="nucleotide sequence ID" value="NZ_JAENJH010000049.1"/>
</dbReference>
<dbReference type="Proteomes" id="UP000635245">
    <property type="component" value="Unassembled WGS sequence"/>
</dbReference>
<comment type="caution">
    <text evidence="2">The sequence shown here is derived from an EMBL/GenBank/DDBJ whole genome shotgun (WGS) entry which is preliminary data.</text>
</comment>
<proteinExistence type="predicted"/>
<reference evidence="2" key="1">
    <citation type="submission" date="2020-12" db="EMBL/GenBank/DDBJ databases">
        <title>Prauserella sp. ASG 168, a novel actinomycete isolated from cave rock.</title>
        <authorList>
            <person name="Suriyachadkun C."/>
        </authorList>
    </citation>
    <scope>NUCLEOTIDE SEQUENCE</scope>
    <source>
        <strain evidence="2">ASG 168</strain>
    </source>
</reference>
<evidence type="ECO:0000313" key="2">
    <source>
        <dbReference type="EMBL" id="MBK1789491.1"/>
    </source>
</evidence>
<feature type="non-terminal residue" evidence="2">
    <location>
        <position position="1"/>
    </location>
</feature>
<dbReference type="Gene3D" id="3.40.50.720">
    <property type="entry name" value="NAD(P)-binding Rossmann-like Domain"/>
    <property type="match status" value="1"/>
</dbReference>
<dbReference type="EMBL" id="JAENJH010000049">
    <property type="protein sequence ID" value="MBK1789491.1"/>
    <property type="molecule type" value="Genomic_DNA"/>
</dbReference>
<protein>
    <submittedName>
        <fullName evidence="2">CoA-binding protein</fullName>
    </submittedName>
</protein>
<dbReference type="SUPFAM" id="SSF51735">
    <property type="entry name" value="NAD(P)-binding Rossmann-fold domains"/>
    <property type="match status" value="1"/>
</dbReference>
<keyword evidence="3" id="KW-1185">Reference proteome</keyword>
<dbReference type="Pfam" id="PF13380">
    <property type="entry name" value="CoA_binding_2"/>
    <property type="match status" value="1"/>
</dbReference>
<dbReference type="PANTHER" id="PTHR42793">
    <property type="entry name" value="COA BINDING DOMAIN CONTAINING PROTEIN"/>
    <property type="match status" value="1"/>
</dbReference>